<organism evidence="1 2">
    <name type="scientific">Scytonema hofmannii FACHB-248</name>
    <dbReference type="NCBI Taxonomy" id="1842502"/>
    <lineage>
        <taxon>Bacteria</taxon>
        <taxon>Bacillati</taxon>
        <taxon>Cyanobacteriota</taxon>
        <taxon>Cyanophyceae</taxon>
        <taxon>Nostocales</taxon>
        <taxon>Scytonemataceae</taxon>
        <taxon>Scytonema</taxon>
    </lineage>
</organism>
<evidence type="ECO:0000313" key="1">
    <source>
        <dbReference type="EMBL" id="MBD2603045.1"/>
    </source>
</evidence>
<dbReference type="EMBL" id="JACJTA010000001">
    <property type="protein sequence ID" value="MBD2603045.1"/>
    <property type="molecule type" value="Genomic_DNA"/>
</dbReference>
<sequence length="287" mass="33181">MKTDSIFYRLFQEFPSIFFELIGEPPEEANLYQFSSVEVKQTAFRIDGVFLPTQTEENPIYFVEVQFQPDSEIYSRLFAEICLYLRQNKPQNDWVAAVIYPTRSVDTGDIKHYREFFTSQRVSRIYLDELGEATSLPIGIATIKLIIEDEERAIALFRELIDRVTQNVSGGIPQQQLLQLIETIIVYKFPRMTREEIQAMFSLSELKQTRFYQDAFTEGKLEGKEEGKLEGREEGREEGKRELTLNAVRQFLALGLSLEQIAQGLSLSLEEVRQMAQQQSSNEQGNS</sequence>
<dbReference type="InterPro" id="IPR022573">
    <property type="entry name" value="DUF2887"/>
</dbReference>
<reference evidence="1 2" key="1">
    <citation type="journal article" date="2020" name="ISME J.">
        <title>Comparative genomics reveals insights into cyanobacterial evolution and habitat adaptation.</title>
        <authorList>
            <person name="Chen M.Y."/>
            <person name="Teng W.K."/>
            <person name="Zhao L."/>
            <person name="Hu C.X."/>
            <person name="Zhou Y.K."/>
            <person name="Han B.P."/>
            <person name="Song L.R."/>
            <person name="Shu W.S."/>
        </authorList>
    </citation>
    <scope>NUCLEOTIDE SEQUENCE [LARGE SCALE GENOMIC DNA]</scope>
    <source>
        <strain evidence="1 2">FACHB-248</strain>
    </source>
</reference>
<dbReference type="PANTHER" id="PTHR35586:SF2">
    <property type="entry name" value="SLL1542 PROTEIN"/>
    <property type="match status" value="1"/>
</dbReference>
<dbReference type="InterPro" id="IPR010106">
    <property type="entry name" value="RpnA"/>
</dbReference>
<evidence type="ECO:0000313" key="2">
    <source>
        <dbReference type="Proteomes" id="UP000660380"/>
    </source>
</evidence>
<dbReference type="Proteomes" id="UP000660380">
    <property type="component" value="Unassembled WGS sequence"/>
</dbReference>
<gene>
    <name evidence="1" type="ORF">H6G81_00550</name>
</gene>
<accession>A0ABR8GI66</accession>
<dbReference type="PANTHER" id="PTHR35586">
    <property type="entry name" value="SLL1691 PROTEIN"/>
    <property type="match status" value="1"/>
</dbReference>
<comment type="caution">
    <text evidence="1">The sequence shown here is derived from an EMBL/GenBank/DDBJ whole genome shotgun (WGS) entry which is preliminary data.</text>
</comment>
<dbReference type="Pfam" id="PF11103">
    <property type="entry name" value="DUF2887"/>
    <property type="match status" value="1"/>
</dbReference>
<keyword evidence="2" id="KW-1185">Reference proteome</keyword>
<dbReference type="NCBIfam" id="TIGR01784">
    <property type="entry name" value="T_den_put_tspse"/>
    <property type="match status" value="1"/>
</dbReference>
<name>A0ABR8GI66_9CYAN</name>
<protein>
    <submittedName>
        <fullName evidence="1">Rpn family recombination-promoting nuclease/putative transposase</fullName>
    </submittedName>
</protein>
<dbReference type="RefSeq" id="WP_029635459.1">
    <property type="nucleotide sequence ID" value="NZ_JACJTA010000001.1"/>
</dbReference>
<proteinExistence type="predicted"/>